<dbReference type="Proteomes" id="UP001635817">
    <property type="component" value="Unassembled WGS sequence"/>
</dbReference>
<feature type="transmembrane region" description="Helical" evidence="2">
    <location>
        <begin position="139"/>
        <end position="162"/>
    </location>
</feature>
<feature type="region of interest" description="Disordered" evidence="1">
    <location>
        <begin position="328"/>
        <end position="383"/>
    </location>
</feature>
<gene>
    <name evidence="3" type="ORF">ACK4CP_29900</name>
</gene>
<dbReference type="EMBL" id="JBKBDE010000014">
    <property type="protein sequence ID" value="MFN6554638.1"/>
    <property type="molecule type" value="Genomic_DNA"/>
</dbReference>
<reference evidence="3 4" key="1">
    <citation type="submission" date="2024-12" db="EMBL/GenBank/DDBJ databases">
        <title>The coexistence of Mycolicibacterium septicum and Mycolicibacterium nivoides in clinical samples.</title>
        <authorList>
            <person name="Wang C."/>
            <person name="Feng Y."/>
            <person name="Zong Z."/>
        </authorList>
    </citation>
    <scope>NUCLEOTIDE SEQUENCE [LARGE SCALE GENOMIC DNA]</scope>
    <source>
        <strain evidence="3 4">120310</strain>
    </source>
</reference>
<evidence type="ECO:0000256" key="2">
    <source>
        <dbReference type="SAM" id="Phobius"/>
    </source>
</evidence>
<feature type="region of interest" description="Disordered" evidence="1">
    <location>
        <begin position="1"/>
        <end position="35"/>
    </location>
</feature>
<name>A0ABW9M629_9MYCO</name>
<accession>A0ABW9M629</accession>
<sequence>MAARSGVAGGVDGLGRPVDTTGPNNCGQRPGGPGRFASAQISKRCAAAAHQFTSRGILMTLNDHVSDEDWLAQVNAEYDTQQSGVETASDMGELQPHDLDDLGPDAELSANTAAEVTLGDSATDVAHSEASPKRFDHKVAAGFGGLAAAGVVVALVAGVMFYSGGPEQQAAPRDTVADPAAVAVAKPVPPPRPSADSDRSIPYNADARGSCGVGSTSAQTMAGSDPRQAFVCVRGGADGQVITLDLSKTYVITAIKITPGWVGKDASDVSQWAQHRVVSTVQYTFNDVDRTPITQETGNVHGEAVVKIKRADGARGVVASNITMLIRQTSRPPAQPEPAAGPNPGSNGGGLLPGVFGPASPSGAAVPTSNPFALGNSSANSDPVDAKFAISRLEVIGHEPN</sequence>
<dbReference type="RefSeq" id="WP_409552740.1">
    <property type="nucleotide sequence ID" value="NZ_JBKBDE010000014.1"/>
</dbReference>
<keyword evidence="2" id="KW-1133">Transmembrane helix</keyword>
<proteinExistence type="predicted"/>
<keyword evidence="2" id="KW-0472">Membrane</keyword>
<organism evidence="3 4">
    <name type="scientific">Mycolicibacterium septicum</name>
    <dbReference type="NCBI Taxonomy" id="98668"/>
    <lineage>
        <taxon>Bacteria</taxon>
        <taxon>Bacillati</taxon>
        <taxon>Actinomycetota</taxon>
        <taxon>Actinomycetes</taxon>
        <taxon>Mycobacteriales</taxon>
        <taxon>Mycobacteriaceae</taxon>
        <taxon>Mycolicibacterium</taxon>
    </lineage>
</organism>
<evidence type="ECO:0008006" key="5">
    <source>
        <dbReference type="Google" id="ProtNLM"/>
    </source>
</evidence>
<keyword evidence="4" id="KW-1185">Reference proteome</keyword>
<evidence type="ECO:0000256" key="1">
    <source>
        <dbReference type="SAM" id="MobiDB-lite"/>
    </source>
</evidence>
<keyword evidence="2" id="KW-0812">Transmembrane</keyword>
<evidence type="ECO:0000313" key="3">
    <source>
        <dbReference type="EMBL" id="MFN6554638.1"/>
    </source>
</evidence>
<comment type="caution">
    <text evidence="3">The sequence shown here is derived from an EMBL/GenBank/DDBJ whole genome shotgun (WGS) entry which is preliminary data.</text>
</comment>
<protein>
    <recommendedName>
        <fullName evidence="5">F5/8 type C domain-containing protein</fullName>
    </recommendedName>
</protein>
<feature type="compositionally biased region" description="Polar residues" evidence="1">
    <location>
        <begin position="367"/>
        <end position="381"/>
    </location>
</feature>
<evidence type="ECO:0000313" key="4">
    <source>
        <dbReference type="Proteomes" id="UP001635817"/>
    </source>
</evidence>